<dbReference type="Proteomes" id="UP001259832">
    <property type="component" value="Unassembled WGS sequence"/>
</dbReference>
<organism evidence="1 2">
    <name type="scientific">Phytophthora citrophthora</name>
    <dbReference type="NCBI Taxonomy" id="4793"/>
    <lineage>
        <taxon>Eukaryota</taxon>
        <taxon>Sar</taxon>
        <taxon>Stramenopiles</taxon>
        <taxon>Oomycota</taxon>
        <taxon>Peronosporomycetes</taxon>
        <taxon>Peronosporales</taxon>
        <taxon>Peronosporaceae</taxon>
        <taxon>Phytophthora</taxon>
    </lineage>
</organism>
<reference evidence="1" key="1">
    <citation type="submission" date="2023-08" db="EMBL/GenBank/DDBJ databases">
        <title>Reference Genome Resource for the Citrus Pathogen Phytophthora citrophthora.</title>
        <authorList>
            <person name="Moller H."/>
            <person name="Coetzee B."/>
            <person name="Rose L.J."/>
            <person name="Van Niekerk J.M."/>
        </authorList>
    </citation>
    <scope>NUCLEOTIDE SEQUENCE</scope>
    <source>
        <strain evidence="1">STE-U-9442</strain>
    </source>
</reference>
<dbReference type="EMBL" id="JASMQC010000015">
    <property type="protein sequence ID" value="KAK1939902.1"/>
    <property type="molecule type" value="Genomic_DNA"/>
</dbReference>
<keyword evidence="2" id="KW-1185">Reference proteome</keyword>
<dbReference type="AlphaFoldDB" id="A0AAD9GK14"/>
<name>A0AAD9GK14_9STRA</name>
<protein>
    <submittedName>
        <fullName evidence="1">Uncharacterized protein</fullName>
    </submittedName>
</protein>
<accession>A0AAD9GK14</accession>
<sequence length="196" mass="22746">MEAIATRRPLLRDNMDGGTHVEVFDCTVLPFSMAETGEAWWEVWHEFRGQCGHDKTDDVVAESFGLEIRDVETGTSATFYVQQILHRYVNENHVLYVWNMYTEPFLFKNSRVHGIYYREQSYVLVKPVEMHEEATPCSQMVSSEDIKVEFLDPTTKKDARIAALTKHMAKSMAPYIIMRNEAIETFLLDRALQSRT</sequence>
<evidence type="ECO:0000313" key="1">
    <source>
        <dbReference type="EMBL" id="KAK1939902.1"/>
    </source>
</evidence>
<gene>
    <name evidence="1" type="ORF">P3T76_008225</name>
</gene>
<proteinExistence type="predicted"/>
<evidence type="ECO:0000313" key="2">
    <source>
        <dbReference type="Proteomes" id="UP001259832"/>
    </source>
</evidence>
<comment type="caution">
    <text evidence="1">The sequence shown here is derived from an EMBL/GenBank/DDBJ whole genome shotgun (WGS) entry which is preliminary data.</text>
</comment>